<dbReference type="GO" id="GO:0000324">
    <property type="term" value="C:fungal-type vacuole"/>
    <property type="evidence" value="ECO:0007669"/>
    <property type="project" value="TreeGrafter"/>
</dbReference>
<dbReference type="Pfam" id="PF00723">
    <property type="entry name" value="Glyco_hydro_15"/>
    <property type="match status" value="1"/>
</dbReference>
<dbReference type="PRINTS" id="PR00736">
    <property type="entry name" value="GLHYDRLASE15"/>
</dbReference>
<comment type="caution">
    <text evidence="11">The sequence shown here is derived from an EMBL/GenBank/DDBJ whole genome shotgun (WGS) entry which is preliminary data.</text>
</comment>
<sequence>MLGSPALQLVLNSSWDMLLRNVATPLGGLLAFYPSSSFAQNTPCQTTTVQASTPSDTNVALRSYSYCGGNLDVSVYIANVNYNKVVTLYYTDSQGVSTPLTSVALGYSSSIPDTNYEFWSANTPVYLDGITQLLNLTYQAKDIGQTYVQQLQLSVKASGNAPPAPAAIPAPYANPSGFSDDITAWLAPKSGSQADFSKTRMFLNINPDIDGAAKGTVVAARSGPSYEQQLPDYEYDWVRDSSLTMDVVRALYSASTVDSFTRKYKDAMFHYAEGRAVEQNDPSLTFAGLGEPKFYLNNTAFTGPWGRPQNDGPATAAITLIEFAYDYMKKGGSLSSVRQRIWDSNANPKVAPVLKDLLFVASNWSSPSFDLWEEEESAHFYTRLVQRRALVMGAKFATLLGDATTSSKLSSAATQLTATLDQFWSPNRKLILYEYGPVLAGKNSFIDIAVILGVIHGYAGDGVYSYTNDRVLASALKISTSFLDVYGIAKTTKDSKGLPIGIPIGRYPEDVYNGVGTSPNGGNPWYLTTATMAQYLYSAASEYQTAGTLTVNNVTASFFAYYAPKSGLKIGKAYSSNTKEFASVIASLKGWGDAYIRRIKYHTPAGGNLAEEFNRNDGHAQGAADLTWSYASLLTAAFARAALSGDASYTQKIAALAYE</sequence>
<feature type="domain" description="GH15-like" evidence="10">
    <location>
        <begin position="204"/>
        <end position="637"/>
    </location>
</feature>
<dbReference type="PANTHER" id="PTHR31616:SF9">
    <property type="entry name" value="GLUCOAMYLASE, INTRACELLULAR SPORULATION-SPECIFIC"/>
    <property type="match status" value="1"/>
</dbReference>
<evidence type="ECO:0000256" key="1">
    <source>
        <dbReference type="ARBA" id="ARBA00001863"/>
    </source>
</evidence>
<keyword evidence="5" id="KW-0119">Carbohydrate metabolism</keyword>
<dbReference type="PANTHER" id="PTHR31616">
    <property type="entry name" value="TREHALASE"/>
    <property type="match status" value="1"/>
</dbReference>
<proteinExistence type="inferred from homology"/>
<dbReference type="EMBL" id="QZAF01000047">
    <property type="protein sequence ID" value="THV75068.1"/>
    <property type="molecule type" value="Genomic_DNA"/>
</dbReference>
<dbReference type="Proteomes" id="UP000304951">
    <property type="component" value="Unassembled WGS sequence"/>
</dbReference>
<dbReference type="SUPFAM" id="SSF48208">
    <property type="entry name" value="Six-hairpin glycosidases"/>
    <property type="match status" value="1"/>
</dbReference>
<dbReference type="InterPro" id="IPR012341">
    <property type="entry name" value="6hp_glycosidase-like_sf"/>
</dbReference>
<accession>A0A4S8SV39</accession>
<keyword evidence="6" id="KW-0326">Glycosidase</keyword>
<evidence type="ECO:0000256" key="5">
    <source>
        <dbReference type="ARBA" id="ARBA00023277"/>
    </source>
</evidence>
<dbReference type="InterPro" id="IPR008928">
    <property type="entry name" value="6-hairpin_glycosidase_sf"/>
</dbReference>
<dbReference type="Gene3D" id="2.60.40.2440">
    <property type="entry name" value="Carbohydrate binding type-21 domain"/>
    <property type="match status" value="1"/>
</dbReference>
<dbReference type="GO" id="GO:0000272">
    <property type="term" value="P:polysaccharide catabolic process"/>
    <property type="evidence" value="ECO:0007669"/>
    <property type="project" value="UniProtKB-KW"/>
</dbReference>
<dbReference type="InterPro" id="IPR046966">
    <property type="entry name" value="Glucoamylase_active_site"/>
</dbReference>
<dbReference type="Gene3D" id="1.50.10.10">
    <property type="match status" value="1"/>
</dbReference>
<comment type="similarity">
    <text evidence="2">Belongs to the glycosyl hydrolase 15 family.</text>
</comment>
<dbReference type="InterPro" id="IPR000165">
    <property type="entry name" value="Glucoamylase"/>
</dbReference>
<dbReference type="PROSITE" id="PS00820">
    <property type="entry name" value="GLUCOAMYLASE"/>
    <property type="match status" value="1"/>
</dbReference>
<evidence type="ECO:0000256" key="6">
    <source>
        <dbReference type="ARBA" id="ARBA00023295"/>
    </source>
</evidence>
<evidence type="ECO:0000313" key="12">
    <source>
        <dbReference type="Proteomes" id="UP000304951"/>
    </source>
</evidence>
<dbReference type="GO" id="GO:0004339">
    <property type="term" value="F:glucan 1,4-alpha-glucosidase activity"/>
    <property type="evidence" value="ECO:0007669"/>
    <property type="project" value="UniProtKB-EC"/>
</dbReference>
<dbReference type="InterPro" id="IPR038175">
    <property type="entry name" value="CBM21_dom_sf"/>
</dbReference>
<evidence type="ECO:0000256" key="8">
    <source>
        <dbReference type="ARBA" id="ARBA00033442"/>
    </source>
</evidence>
<evidence type="ECO:0000259" key="10">
    <source>
        <dbReference type="Pfam" id="PF00723"/>
    </source>
</evidence>
<gene>
    <name evidence="11" type="ORF">D6D28_02122</name>
</gene>
<evidence type="ECO:0000256" key="9">
    <source>
        <dbReference type="ARBA" id="ARBA00033473"/>
    </source>
</evidence>
<dbReference type="InterPro" id="IPR011613">
    <property type="entry name" value="GH15-like"/>
</dbReference>
<evidence type="ECO:0000256" key="2">
    <source>
        <dbReference type="ARBA" id="ARBA00006188"/>
    </source>
</evidence>
<protein>
    <recommendedName>
        <fullName evidence="3">glucan 1,4-alpha-glucosidase</fullName>
        <ecNumber evidence="3">3.2.1.3</ecNumber>
    </recommendedName>
    <alternativeName>
        <fullName evidence="9">1,4-alpha-D-glucan glucohydrolase</fullName>
    </alternativeName>
    <alternativeName>
        <fullName evidence="8">Glucan 1,4-alpha-glucosidase</fullName>
    </alternativeName>
</protein>
<name>A0A4S8SV39_AURPU</name>
<keyword evidence="7" id="KW-0624">Polysaccharide degradation</keyword>
<dbReference type="EC" id="3.2.1.3" evidence="3"/>
<evidence type="ECO:0000313" key="11">
    <source>
        <dbReference type="EMBL" id="THV75068.1"/>
    </source>
</evidence>
<reference evidence="11 12" key="1">
    <citation type="submission" date="2018-10" db="EMBL/GenBank/DDBJ databases">
        <title>Fifty Aureobasidium pullulans genomes reveal a recombining polyextremotolerant generalist.</title>
        <authorList>
            <person name="Gostincar C."/>
            <person name="Turk M."/>
            <person name="Zajc J."/>
            <person name="Gunde-Cimerman N."/>
        </authorList>
    </citation>
    <scope>NUCLEOTIDE SEQUENCE [LARGE SCALE GENOMIC DNA]</scope>
    <source>
        <strain evidence="11 12">EXF-11900</strain>
    </source>
</reference>
<evidence type="ECO:0000256" key="3">
    <source>
        <dbReference type="ARBA" id="ARBA00012593"/>
    </source>
</evidence>
<comment type="catalytic activity">
    <reaction evidence="1">
        <text>Hydrolysis of terminal (1-&gt;4)-linked alpha-D-glucose residues successively from non-reducing ends of the chains with release of beta-D-glucose.</text>
        <dbReference type="EC" id="3.2.1.3"/>
    </reaction>
</comment>
<evidence type="ECO:0000256" key="4">
    <source>
        <dbReference type="ARBA" id="ARBA00022801"/>
    </source>
</evidence>
<dbReference type="AlphaFoldDB" id="A0A4S8SV39"/>
<organism evidence="11 12">
    <name type="scientific">Aureobasidium pullulans</name>
    <name type="common">Black yeast</name>
    <name type="synonym">Pullularia pullulans</name>
    <dbReference type="NCBI Taxonomy" id="5580"/>
    <lineage>
        <taxon>Eukaryota</taxon>
        <taxon>Fungi</taxon>
        <taxon>Dikarya</taxon>
        <taxon>Ascomycota</taxon>
        <taxon>Pezizomycotina</taxon>
        <taxon>Dothideomycetes</taxon>
        <taxon>Dothideomycetidae</taxon>
        <taxon>Dothideales</taxon>
        <taxon>Saccotheciaceae</taxon>
        <taxon>Aureobasidium</taxon>
    </lineage>
</organism>
<keyword evidence="4" id="KW-0378">Hydrolase</keyword>
<evidence type="ECO:0000256" key="7">
    <source>
        <dbReference type="ARBA" id="ARBA00023326"/>
    </source>
</evidence>